<dbReference type="Gene3D" id="3.30.9.10">
    <property type="entry name" value="D-Amino Acid Oxidase, subunit A, domain 2"/>
    <property type="match status" value="1"/>
</dbReference>
<gene>
    <name evidence="2" type="ORF">PG994_007650</name>
</gene>
<dbReference type="EMBL" id="JAQQWL010000008">
    <property type="protein sequence ID" value="KAK8061284.1"/>
    <property type="molecule type" value="Genomic_DNA"/>
</dbReference>
<accession>A0ABR1UQU2</accession>
<dbReference type="PANTHER" id="PTHR13847:SF185">
    <property type="entry name" value="FAD DEPENDENT OXIDOREDUCTASE SUPERFAMILY (AFU_ORTHOLOGUE AFUA_3G02360)"/>
    <property type="match status" value="1"/>
</dbReference>
<organism evidence="2 3">
    <name type="scientific">Apiospora phragmitis</name>
    <dbReference type="NCBI Taxonomy" id="2905665"/>
    <lineage>
        <taxon>Eukaryota</taxon>
        <taxon>Fungi</taxon>
        <taxon>Dikarya</taxon>
        <taxon>Ascomycota</taxon>
        <taxon>Pezizomycotina</taxon>
        <taxon>Sordariomycetes</taxon>
        <taxon>Xylariomycetidae</taxon>
        <taxon>Amphisphaeriales</taxon>
        <taxon>Apiosporaceae</taxon>
        <taxon>Apiospora</taxon>
    </lineage>
</organism>
<feature type="domain" description="FAD dependent oxidoreductase" evidence="1">
    <location>
        <begin position="5"/>
        <end position="395"/>
    </location>
</feature>
<dbReference type="InterPro" id="IPR006076">
    <property type="entry name" value="FAD-dep_OxRdtase"/>
</dbReference>
<evidence type="ECO:0000259" key="1">
    <source>
        <dbReference type="Pfam" id="PF01266"/>
    </source>
</evidence>
<evidence type="ECO:0000313" key="2">
    <source>
        <dbReference type="EMBL" id="KAK8061284.1"/>
    </source>
</evidence>
<dbReference type="InterPro" id="IPR036188">
    <property type="entry name" value="FAD/NAD-bd_sf"/>
</dbReference>
<keyword evidence="3" id="KW-1185">Reference proteome</keyword>
<proteinExistence type="predicted"/>
<protein>
    <submittedName>
        <fullName evidence="2">FAD dependent oxidoreductase superfamily</fullName>
    </submittedName>
</protein>
<dbReference type="PANTHER" id="PTHR13847">
    <property type="entry name" value="SARCOSINE DEHYDROGENASE-RELATED"/>
    <property type="match status" value="1"/>
</dbReference>
<dbReference type="Gene3D" id="3.50.50.60">
    <property type="entry name" value="FAD/NAD(P)-binding domain"/>
    <property type="match status" value="1"/>
</dbReference>
<reference evidence="2 3" key="1">
    <citation type="submission" date="2023-01" db="EMBL/GenBank/DDBJ databases">
        <title>Analysis of 21 Apiospora genomes using comparative genomics revels a genus with tremendous synthesis potential of carbohydrate active enzymes and secondary metabolites.</title>
        <authorList>
            <person name="Sorensen T."/>
        </authorList>
    </citation>
    <scope>NUCLEOTIDE SEQUENCE [LARGE SCALE GENOMIC DNA]</scope>
    <source>
        <strain evidence="2 3">CBS 135458</strain>
    </source>
</reference>
<dbReference type="Pfam" id="PF01266">
    <property type="entry name" value="DAO"/>
    <property type="match status" value="1"/>
</dbReference>
<comment type="caution">
    <text evidence="2">The sequence shown here is derived from an EMBL/GenBank/DDBJ whole genome shotgun (WGS) entry which is preliminary data.</text>
</comment>
<name>A0ABR1UQU2_9PEZI</name>
<dbReference type="Proteomes" id="UP001480595">
    <property type="component" value="Unassembled WGS sequence"/>
</dbReference>
<dbReference type="RefSeq" id="XP_066714546.1">
    <property type="nucleotide sequence ID" value="XM_066859059.1"/>
</dbReference>
<sequence length="412" mass="43925">MSATVILGAGIIGTSTAYYLAKHQPPSSIHLVEVSPELFASASGYAGGFLAKNWFSPASAELGALSFEEHRKLAEKDNGAEKWGYAQSTSISLSPPTTSKKKVDVWCREGASRAEAARGDSTKGIAPPWLKREEGDAVEVISDEGTVAQLDPLQLSQHLLQKCLNLGVQLHQPAKAISVQTDVRNEVSSICIADTRTSTETDIPCTRVIITSGAWSPKVFQTLFPASSYKPPITSLAGHSLVVKSPKWAKEHEESHGCHAVFITSQPGYSPEIFSRVGGQIYLAGLNSATEPLPELATDSRTHMSKSAMQKLRDTAREILARDGAADDFEVTREGLCFRPVTENGLPIVGRIPDEHLGASVRTRPGADGGVYLAAGHGPWGISMSLGTGKVLAEMVQGRELSADIASLGLKD</sequence>
<evidence type="ECO:0000313" key="3">
    <source>
        <dbReference type="Proteomes" id="UP001480595"/>
    </source>
</evidence>
<dbReference type="GeneID" id="92092122"/>
<dbReference type="SUPFAM" id="SSF51905">
    <property type="entry name" value="FAD/NAD(P)-binding domain"/>
    <property type="match status" value="1"/>
</dbReference>